<comment type="caution">
    <text evidence="8">The sequence shown here is derived from an EMBL/GenBank/DDBJ whole genome shotgun (WGS) entry which is preliminary data.</text>
</comment>
<sequence>MNPVSQFLTYIGETITQFTKTAIFVSLAIVVSLIFGVLQLQLVGSVGNIFDPQSQYVRDFEAFSQTYDSLEREIVIVIENDDILSDVNRNEISNLHLELEFLDDVNGVISIASLRDAPQKTNSMGQLIADDNFAKYGKQFIHQRLYEHPIAQHRLISEDGTKSMILIGLKSAAERSTSLQEINDQARALATKELKHSQFYFTGFLAVSAEIVSAILHDQIYFVAGGATLGFIFGFLFFRHFSLVMATAVPSILSILITLGAMGWAGISVNVMTNVVPTIIMVIAFADSMHMVDAMRNRLELGESREQAVIYAMRVVGPACVFTSLTTSIAFLSLTFANTPLVAEFGRAAAMGTFLALFASLILSCLICLTLGRLFPVKIKTGAAPSNGIIHQKMSDIARAIGRYSMRNAKWVIVAGFIMLAASGSIHFMNEPEYRYSENLPTNNHASQAIKTVDADLGGVNGFYYVVSRQDEAAIDFDDPNLLPMLQQLDQLVEDAPTHSSHSSIIQILNWLGEDAEPPTINDLLENLPATFTGRFIAPDRKSVVINAFTADLGARALRPFLRDMRAEAEAIVAQTPEYKLMLTGLAAMSAEESYAMIGELNSGLLIAMVIIILLMGIVFRSSFYALASILPNLLPIVAGGALLYFIADGLQFTTVIALTIAFGIAVDDSIHFLYQYRQNIKQMDAADAIDDALKRVGPVLMATTFMLSAGLGLMFLSDLPQMNLFGITIIFILNVALLADIAILPSIFYIKDRKKLLKD</sequence>
<evidence type="ECO:0000259" key="7">
    <source>
        <dbReference type="PROSITE" id="PS50156"/>
    </source>
</evidence>
<feature type="transmembrane region" description="Helical" evidence="6">
    <location>
        <begin position="348"/>
        <end position="371"/>
    </location>
</feature>
<evidence type="ECO:0000313" key="8">
    <source>
        <dbReference type="EMBL" id="PCI98606.1"/>
    </source>
</evidence>
<evidence type="ECO:0000256" key="6">
    <source>
        <dbReference type="SAM" id="Phobius"/>
    </source>
</evidence>
<feature type="transmembrane region" description="Helical" evidence="6">
    <location>
        <begin position="653"/>
        <end position="675"/>
    </location>
</feature>
<feature type="transmembrane region" description="Helical" evidence="6">
    <location>
        <begin position="696"/>
        <end position="717"/>
    </location>
</feature>
<protein>
    <recommendedName>
        <fullName evidence="7">SSD domain-containing protein</fullName>
    </recommendedName>
</protein>
<dbReference type="EMBL" id="NVUS01000020">
    <property type="protein sequence ID" value="PCI98606.1"/>
    <property type="molecule type" value="Genomic_DNA"/>
</dbReference>
<feature type="transmembrane region" description="Helical" evidence="6">
    <location>
        <begin position="601"/>
        <end position="620"/>
    </location>
</feature>
<dbReference type="AlphaFoldDB" id="A0A2A4YUY9"/>
<evidence type="ECO:0000256" key="4">
    <source>
        <dbReference type="ARBA" id="ARBA00022989"/>
    </source>
</evidence>
<evidence type="ECO:0000256" key="3">
    <source>
        <dbReference type="ARBA" id="ARBA00022692"/>
    </source>
</evidence>
<evidence type="ECO:0000256" key="5">
    <source>
        <dbReference type="ARBA" id="ARBA00023136"/>
    </source>
</evidence>
<dbReference type="InterPro" id="IPR000731">
    <property type="entry name" value="SSD"/>
</dbReference>
<feature type="transmembrane region" description="Helical" evidence="6">
    <location>
        <begin position="627"/>
        <end position="647"/>
    </location>
</feature>
<dbReference type="GO" id="GO:0022857">
    <property type="term" value="F:transmembrane transporter activity"/>
    <property type="evidence" value="ECO:0007669"/>
    <property type="project" value="InterPro"/>
</dbReference>
<proteinExistence type="predicted"/>
<keyword evidence="3 6" id="KW-0812">Transmembrane</keyword>
<comment type="subcellular location">
    <subcellularLocation>
        <location evidence="1">Cell membrane</location>
        <topology evidence="1">Multi-pass membrane protein</topology>
    </subcellularLocation>
</comment>
<dbReference type="Pfam" id="PF03176">
    <property type="entry name" value="MMPL"/>
    <property type="match status" value="2"/>
</dbReference>
<reference key="1">
    <citation type="submission" date="2017-08" db="EMBL/GenBank/DDBJ databases">
        <title>A dynamic microbial community with high functional redundancy inhabits the cold, oxic subseafloor aquifer.</title>
        <authorList>
            <person name="Tully B.J."/>
            <person name="Wheat C.G."/>
            <person name="Glazer B.T."/>
            <person name="Huber J.A."/>
        </authorList>
    </citation>
    <scope>NUCLEOTIDE SEQUENCE [LARGE SCALE GENOMIC DNA]</scope>
</reference>
<feature type="domain" description="SSD" evidence="7">
    <location>
        <begin position="612"/>
        <end position="751"/>
    </location>
</feature>
<evidence type="ECO:0000256" key="2">
    <source>
        <dbReference type="ARBA" id="ARBA00022475"/>
    </source>
</evidence>
<feature type="transmembrane region" description="Helical" evidence="6">
    <location>
        <begin position="243"/>
        <end position="265"/>
    </location>
</feature>
<dbReference type="PANTHER" id="PTHR33406:SF12">
    <property type="entry name" value="BLR2997 PROTEIN"/>
    <property type="match status" value="1"/>
</dbReference>
<feature type="domain" description="SSD" evidence="7">
    <location>
        <begin position="243"/>
        <end position="363"/>
    </location>
</feature>
<feature type="transmembrane region" description="Helical" evidence="6">
    <location>
        <begin position="222"/>
        <end position="238"/>
    </location>
</feature>
<dbReference type="InterPro" id="IPR050545">
    <property type="entry name" value="Mycobact_MmpL"/>
</dbReference>
<feature type="transmembrane region" description="Helical" evidence="6">
    <location>
        <begin position="22"/>
        <end position="43"/>
    </location>
</feature>
<dbReference type="PROSITE" id="PS50156">
    <property type="entry name" value="SSD"/>
    <property type="match status" value="2"/>
</dbReference>
<dbReference type="InterPro" id="IPR004869">
    <property type="entry name" value="MMPL_dom"/>
</dbReference>
<dbReference type="PRINTS" id="PR00702">
    <property type="entry name" value="ACRIFLAVINRP"/>
</dbReference>
<gene>
    <name evidence="8" type="ORF">COB13_13160</name>
</gene>
<dbReference type="GO" id="GO:0005886">
    <property type="term" value="C:plasma membrane"/>
    <property type="evidence" value="ECO:0007669"/>
    <property type="project" value="UniProtKB-SubCell"/>
</dbReference>
<accession>A0A2A4YUY9</accession>
<feature type="transmembrane region" description="Helical" evidence="6">
    <location>
        <begin position="271"/>
        <end position="290"/>
    </location>
</feature>
<keyword evidence="2" id="KW-1003">Cell membrane</keyword>
<dbReference type="InterPro" id="IPR001036">
    <property type="entry name" value="Acrflvin-R"/>
</dbReference>
<dbReference type="SUPFAM" id="SSF82866">
    <property type="entry name" value="Multidrug efflux transporter AcrB transmembrane domain"/>
    <property type="match status" value="2"/>
</dbReference>
<feature type="transmembrane region" description="Helical" evidence="6">
    <location>
        <begin position="311"/>
        <end position="336"/>
    </location>
</feature>
<dbReference type="Gene3D" id="1.20.1640.10">
    <property type="entry name" value="Multidrug efflux transporter AcrB transmembrane domain"/>
    <property type="match status" value="2"/>
</dbReference>
<keyword evidence="5 6" id="KW-0472">Membrane</keyword>
<keyword evidence="4 6" id="KW-1133">Transmembrane helix</keyword>
<reference evidence="8" key="2">
    <citation type="journal article" date="2018" name="ISME J.">
        <title>A dynamic microbial community with high functional redundancy inhabits the cold, oxic subseafloor aquifer.</title>
        <authorList>
            <person name="Tully B.J."/>
            <person name="Wheat C.G."/>
            <person name="Glazer B.T."/>
            <person name="Huber J.A."/>
        </authorList>
    </citation>
    <scope>NUCLEOTIDE SEQUENCE</scope>
    <source>
        <strain evidence="8">NORP83</strain>
    </source>
</reference>
<feature type="transmembrane region" description="Helical" evidence="6">
    <location>
        <begin position="411"/>
        <end position="429"/>
    </location>
</feature>
<dbReference type="PANTHER" id="PTHR33406">
    <property type="entry name" value="MEMBRANE PROTEIN MJ1562-RELATED"/>
    <property type="match status" value="1"/>
</dbReference>
<organism evidence="8">
    <name type="scientific">OCS116 cluster bacterium</name>
    <dbReference type="NCBI Taxonomy" id="2030921"/>
    <lineage>
        <taxon>Bacteria</taxon>
        <taxon>Pseudomonadati</taxon>
        <taxon>Pseudomonadota</taxon>
        <taxon>Alphaproteobacteria</taxon>
        <taxon>OCS116 cluster</taxon>
    </lineage>
</organism>
<feature type="transmembrane region" description="Helical" evidence="6">
    <location>
        <begin position="723"/>
        <end position="751"/>
    </location>
</feature>
<name>A0A2A4YUY9_9PROT</name>
<evidence type="ECO:0000256" key="1">
    <source>
        <dbReference type="ARBA" id="ARBA00004651"/>
    </source>
</evidence>